<dbReference type="FunFam" id="3.40.50.300:FF:000032">
    <property type="entry name" value="Export ABC transporter ATP-binding protein"/>
    <property type="match status" value="1"/>
</dbReference>
<evidence type="ECO:0000259" key="11">
    <source>
        <dbReference type="PROSITE" id="PS50893"/>
    </source>
</evidence>
<dbReference type="PANTHER" id="PTHR42798:SF6">
    <property type="entry name" value="CELL DIVISION ATP-BINDING PROTEIN FTSE"/>
    <property type="match status" value="1"/>
</dbReference>
<feature type="transmembrane region" description="Helical" evidence="10">
    <location>
        <begin position="758"/>
        <end position="786"/>
    </location>
</feature>
<dbReference type="InterPro" id="IPR003439">
    <property type="entry name" value="ABC_transporter-like_ATP-bd"/>
</dbReference>
<comment type="similarity">
    <text evidence="9">Belongs to the ABC transporter superfamily. Macrolide exporter (TC 3.A.1.122) family.</text>
</comment>
<keyword evidence="13" id="KW-1185">Reference proteome</keyword>
<dbReference type="InterPro" id="IPR017911">
    <property type="entry name" value="MacB-like_ATP-bd"/>
</dbReference>
<feature type="transmembrane region" description="Helical" evidence="10">
    <location>
        <begin position="851"/>
        <end position="873"/>
    </location>
</feature>
<feature type="domain" description="ABC transporter" evidence="11">
    <location>
        <begin position="2"/>
        <end position="240"/>
    </location>
</feature>
<dbReference type="AlphaFoldDB" id="A0A3N0AVZ5"/>
<protein>
    <submittedName>
        <fullName evidence="12">ABC transporter</fullName>
    </submittedName>
</protein>
<keyword evidence="2" id="KW-0813">Transport</keyword>
<comment type="caution">
    <text evidence="12">The sequence shown here is derived from an EMBL/GenBank/DDBJ whole genome shotgun (WGS) entry which is preliminary data.</text>
</comment>
<name>A0A3N0AVZ5_9ACTN</name>
<evidence type="ECO:0000256" key="4">
    <source>
        <dbReference type="ARBA" id="ARBA00022692"/>
    </source>
</evidence>
<evidence type="ECO:0000256" key="8">
    <source>
        <dbReference type="ARBA" id="ARBA00023136"/>
    </source>
</evidence>
<dbReference type="GO" id="GO:0016887">
    <property type="term" value="F:ATP hydrolysis activity"/>
    <property type="evidence" value="ECO:0007669"/>
    <property type="project" value="InterPro"/>
</dbReference>
<sequence length="890" mass="97178">MLELRDIKKDYVSGDTTVHALKGVSLQFRDSEFVAVLGQSGCGKTTLLNIIGGLDHYTSGDLVINGTSTKKYMDRDWDSYRNHSVGFVFQSYNLIPHQTVLSNVELALTLSGVSKRERRERAARALEQVGLGDQLHKKPNQMSGGQMQRVAIARALVNDPAIVLADEPTGALDSETSVQVMEILKEVSKDRLVVMVTHNPDLAYQYANRIVQLKDGTLVDDSNPYEISQADRIALEDRSLGASPRTSMSLATAFSLSMNNLFTKKGRTLLTAFAGSIGIIGIALILSLSSGAQDYIKDMEESTMGSYPLTIQTSTMDLASLMGSMMGTMADDTAASEDGTVRSKDVITSMVTSMANDTTENDMESIREWLDSNPDNLQDYVTDIQYSYKTPLNVYRETDDGTYVQVNPTTVMEAMGVSTSGATQSELLSSMSATGSGYDVWSALLNNQESIERDYDVVYGSLPQNWNEVVVCLDSDGNISDYTLYSLGLKDQDELRDMMTDALAGKTLDEPEAEEYSYDELMDLTFKLVPQSAYYEKQDDGTWEDMSEDADYVDEVAAAGDEIKVVGIVKPSEDSSASSTNAMYGGVLYTNALMEHLIEQVNESEVVKAQRDDANTDIFTGYAFPAEDEEDLTMDGIQEMIDQMPTTQGEQIQAYIDQMRDQGMSDDEIVTAFQSQMSRQTSNATYEGNLDKLGVADVDDPFAISIYPIDFEAKEQVDQIIENYNNQMSDSGQDDKVIHYTDIVGAMMSSVTDIVNSITYILIAFVAISLVVSSIMIGIITYISVLERTKEIGILRSIGASKKDISRVFNAETFIIGLAAGLLGIGVTVLLDIPINMIIEMVAGVKDMAAVPAGAGVVLVIISVALTLIGGVIPSRMAAKKDPVTALRTE</sequence>
<dbReference type="InterPro" id="IPR003838">
    <property type="entry name" value="ABC3_permease_C"/>
</dbReference>
<dbReference type="Gene3D" id="3.40.50.300">
    <property type="entry name" value="P-loop containing nucleotide triphosphate hydrolases"/>
    <property type="match status" value="1"/>
</dbReference>
<accession>A0A3N0AVZ5</accession>
<reference evidence="13" key="1">
    <citation type="submission" date="2018-05" db="EMBL/GenBank/DDBJ databases">
        <title>Genome Sequencing of selected type strains of the family Eggerthellaceae.</title>
        <authorList>
            <person name="Danylec N."/>
            <person name="Stoll D.A."/>
            <person name="Doetsch A."/>
            <person name="Huch M."/>
        </authorList>
    </citation>
    <scope>NUCLEOTIDE SEQUENCE [LARGE SCALE GENOMIC DNA]</scope>
    <source>
        <strain evidence="13">DSM 24851</strain>
    </source>
</reference>
<dbReference type="EMBL" id="QIBX01000014">
    <property type="protein sequence ID" value="RNL39052.1"/>
    <property type="molecule type" value="Genomic_DNA"/>
</dbReference>
<feature type="transmembrane region" description="Helical" evidence="10">
    <location>
        <begin position="268"/>
        <end position="288"/>
    </location>
</feature>
<dbReference type="GO" id="GO:0022857">
    <property type="term" value="F:transmembrane transporter activity"/>
    <property type="evidence" value="ECO:0007669"/>
    <property type="project" value="UniProtKB-ARBA"/>
</dbReference>
<evidence type="ECO:0000313" key="13">
    <source>
        <dbReference type="Proteomes" id="UP000269591"/>
    </source>
</evidence>
<keyword evidence="4 10" id="KW-0812">Transmembrane</keyword>
<evidence type="ECO:0000256" key="9">
    <source>
        <dbReference type="ARBA" id="ARBA00038388"/>
    </source>
</evidence>
<keyword evidence="7 10" id="KW-1133">Transmembrane helix</keyword>
<evidence type="ECO:0000256" key="3">
    <source>
        <dbReference type="ARBA" id="ARBA00022475"/>
    </source>
</evidence>
<dbReference type="CDD" id="cd03255">
    <property type="entry name" value="ABC_MJ0796_LolCDE_FtsE"/>
    <property type="match status" value="1"/>
</dbReference>
<dbReference type="SUPFAM" id="SSF52540">
    <property type="entry name" value="P-loop containing nucleoside triphosphate hydrolases"/>
    <property type="match status" value="1"/>
</dbReference>
<evidence type="ECO:0000256" key="2">
    <source>
        <dbReference type="ARBA" id="ARBA00022448"/>
    </source>
</evidence>
<dbReference type="InterPro" id="IPR017871">
    <property type="entry name" value="ABC_transporter-like_CS"/>
</dbReference>
<gene>
    <name evidence="12" type="ORF">DMP06_07965</name>
</gene>
<proteinExistence type="inferred from homology"/>
<dbReference type="RefSeq" id="WP_123209207.1">
    <property type="nucleotide sequence ID" value="NZ_JBHTHO010000017.1"/>
</dbReference>
<dbReference type="InterPro" id="IPR003593">
    <property type="entry name" value="AAA+_ATPase"/>
</dbReference>
<evidence type="ECO:0000256" key="10">
    <source>
        <dbReference type="SAM" id="Phobius"/>
    </source>
</evidence>
<evidence type="ECO:0000256" key="1">
    <source>
        <dbReference type="ARBA" id="ARBA00004429"/>
    </source>
</evidence>
<dbReference type="PROSITE" id="PS50893">
    <property type="entry name" value="ABC_TRANSPORTER_2"/>
    <property type="match status" value="1"/>
</dbReference>
<dbReference type="Proteomes" id="UP000269591">
    <property type="component" value="Unassembled WGS sequence"/>
</dbReference>
<keyword evidence="3" id="KW-1003">Cell membrane</keyword>
<keyword evidence="8 10" id="KW-0472">Membrane</keyword>
<evidence type="ECO:0000313" key="12">
    <source>
        <dbReference type="EMBL" id="RNL39052.1"/>
    </source>
</evidence>
<dbReference type="OrthoDB" id="2079174at2"/>
<comment type="subcellular location">
    <subcellularLocation>
        <location evidence="1">Cell inner membrane</location>
        <topology evidence="1">Multi-pass membrane protein</topology>
    </subcellularLocation>
</comment>
<dbReference type="SMART" id="SM00382">
    <property type="entry name" value="AAA"/>
    <property type="match status" value="1"/>
</dbReference>
<dbReference type="GO" id="GO:0005524">
    <property type="term" value="F:ATP binding"/>
    <property type="evidence" value="ECO:0007669"/>
    <property type="project" value="UniProtKB-KW"/>
</dbReference>
<feature type="transmembrane region" description="Helical" evidence="10">
    <location>
        <begin position="807"/>
        <end position="831"/>
    </location>
</feature>
<dbReference type="GO" id="GO:0098796">
    <property type="term" value="C:membrane protein complex"/>
    <property type="evidence" value="ECO:0007669"/>
    <property type="project" value="UniProtKB-ARBA"/>
</dbReference>
<keyword evidence="6" id="KW-0067">ATP-binding</keyword>
<dbReference type="GO" id="GO:0005886">
    <property type="term" value="C:plasma membrane"/>
    <property type="evidence" value="ECO:0007669"/>
    <property type="project" value="UniProtKB-SubCell"/>
</dbReference>
<dbReference type="PROSITE" id="PS00211">
    <property type="entry name" value="ABC_TRANSPORTER_1"/>
    <property type="match status" value="1"/>
</dbReference>
<evidence type="ECO:0000256" key="7">
    <source>
        <dbReference type="ARBA" id="ARBA00022989"/>
    </source>
</evidence>
<keyword evidence="5" id="KW-0547">Nucleotide-binding</keyword>
<dbReference type="InterPro" id="IPR027417">
    <property type="entry name" value="P-loop_NTPase"/>
</dbReference>
<dbReference type="PANTHER" id="PTHR42798">
    <property type="entry name" value="LIPOPROTEIN-RELEASING SYSTEM ATP-BINDING PROTEIN LOLD"/>
    <property type="match status" value="1"/>
</dbReference>
<dbReference type="Pfam" id="PF02687">
    <property type="entry name" value="FtsX"/>
    <property type="match status" value="1"/>
</dbReference>
<dbReference type="Pfam" id="PF00005">
    <property type="entry name" value="ABC_tran"/>
    <property type="match status" value="1"/>
</dbReference>
<organism evidence="12 13">
    <name type="scientific">Slackia equolifaciens</name>
    <dbReference type="NCBI Taxonomy" id="498718"/>
    <lineage>
        <taxon>Bacteria</taxon>
        <taxon>Bacillati</taxon>
        <taxon>Actinomycetota</taxon>
        <taxon>Coriobacteriia</taxon>
        <taxon>Eggerthellales</taxon>
        <taxon>Eggerthellaceae</taxon>
        <taxon>Slackia</taxon>
    </lineage>
</organism>
<evidence type="ECO:0000256" key="6">
    <source>
        <dbReference type="ARBA" id="ARBA00022840"/>
    </source>
</evidence>
<evidence type="ECO:0000256" key="5">
    <source>
        <dbReference type="ARBA" id="ARBA00022741"/>
    </source>
</evidence>